<dbReference type="GO" id="GO:0016301">
    <property type="term" value="F:kinase activity"/>
    <property type="evidence" value="ECO:0007669"/>
    <property type="project" value="UniProtKB-KW"/>
</dbReference>
<dbReference type="InterPro" id="IPR018209">
    <property type="entry name" value="Pyrv_Knase_AS"/>
</dbReference>
<evidence type="ECO:0000256" key="8">
    <source>
        <dbReference type="ARBA" id="ARBA00022777"/>
    </source>
</evidence>
<dbReference type="UniPathway" id="UPA00109">
    <property type="reaction ID" value="UER00188"/>
</dbReference>
<dbReference type="PANTHER" id="PTHR11817">
    <property type="entry name" value="PYRUVATE KINASE"/>
    <property type="match status" value="1"/>
</dbReference>
<dbReference type="FunFam" id="2.40.33.10:FF:000001">
    <property type="entry name" value="Pyruvate kinase"/>
    <property type="match status" value="1"/>
</dbReference>
<comment type="catalytic activity">
    <reaction evidence="14">
        <text>pyruvate + ATP = phosphoenolpyruvate + ADP + H(+)</text>
        <dbReference type="Rhea" id="RHEA:18157"/>
        <dbReference type="ChEBI" id="CHEBI:15361"/>
        <dbReference type="ChEBI" id="CHEBI:15378"/>
        <dbReference type="ChEBI" id="CHEBI:30616"/>
        <dbReference type="ChEBI" id="CHEBI:58702"/>
        <dbReference type="ChEBI" id="CHEBI:456216"/>
        <dbReference type="EC" id="2.7.1.40"/>
    </reaction>
</comment>
<dbReference type="SUPFAM" id="SSF51621">
    <property type="entry name" value="Phosphoenolpyruvate/pyruvate domain"/>
    <property type="match status" value="1"/>
</dbReference>
<keyword evidence="6" id="KW-0479">Metal-binding</keyword>
<dbReference type="NCBIfam" id="TIGR01064">
    <property type="entry name" value="pyruv_kin"/>
    <property type="match status" value="1"/>
</dbReference>
<dbReference type="NCBIfam" id="NF004491">
    <property type="entry name" value="PRK05826.1"/>
    <property type="match status" value="1"/>
</dbReference>
<dbReference type="GO" id="GO:0005524">
    <property type="term" value="F:ATP binding"/>
    <property type="evidence" value="ECO:0007669"/>
    <property type="project" value="UniProtKB-KW"/>
</dbReference>
<evidence type="ECO:0000256" key="1">
    <source>
        <dbReference type="ARBA" id="ARBA00001958"/>
    </source>
</evidence>
<dbReference type="SUPFAM" id="SSF50800">
    <property type="entry name" value="PK beta-barrel domain-like"/>
    <property type="match status" value="1"/>
</dbReference>
<reference evidence="18" key="1">
    <citation type="submission" date="2017-06" db="EMBL/GenBank/DDBJ databases">
        <authorList>
            <person name="Varghese N."/>
            <person name="Submissions S."/>
        </authorList>
    </citation>
    <scope>NUCLEOTIDE SEQUENCE [LARGE SCALE GENOMIC DNA]</scope>
    <source>
        <strain evidence="18">Ca-68</strain>
    </source>
</reference>
<dbReference type="InterPro" id="IPR015793">
    <property type="entry name" value="Pyrv_Knase_brl"/>
</dbReference>
<keyword evidence="11 14" id="KW-0324">Glycolysis</keyword>
<keyword evidence="7" id="KW-0547">Nucleotide-binding</keyword>
<dbReference type="InterPro" id="IPR040442">
    <property type="entry name" value="Pyrv_kinase-like_dom_sf"/>
</dbReference>
<dbReference type="InterPro" id="IPR015795">
    <property type="entry name" value="Pyrv_Knase_C"/>
</dbReference>
<evidence type="ECO:0000256" key="11">
    <source>
        <dbReference type="ARBA" id="ARBA00023152"/>
    </source>
</evidence>
<dbReference type="PRINTS" id="PR01050">
    <property type="entry name" value="PYRUVTKNASE"/>
</dbReference>
<keyword evidence="8 14" id="KW-0418">Kinase</keyword>
<dbReference type="SUPFAM" id="SSF52935">
    <property type="entry name" value="PK C-terminal domain-like"/>
    <property type="match status" value="1"/>
</dbReference>
<dbReference type="EMBL" id="FZOA01000001">
    <property type="protein sequence ID" value="SNR64296.1"/>
    <property type="molecule type" value="Genomic_DNA"/>
</dbReference>
<comment type="pathway">
    <text evidence="2 14">Carbohydrate degradation; glycolysis; pyruvate from D-glyceraldehyde 3-phosphate: step 5/5.</text>
</comment>
<dbReference type="GO" id="GO:0004743">
    <property type="term" value="F:pyruvate kinase activity"/>
    <property type="evidence" value="ECO:0007669"/>
    <property type="project" value="UniProtKB-UniRule"/>
</dbReference>
<feature type="domain" description="Pyruvate kinase barrel" evidence="15">
    <location>
        <begin position="4"/>
        <end position="324"/>
    </location>
</feature>
<evidence type="ECO:0000313" key="18">
    <source>
        <dbReference type="Proteomes" id="UP000198305"/>
    </source>
</evidence>
<dbReference type="InterPro" id="IPR001697">
    <property type="entry name" value="Pyr_Knase"/>
</dbReference>
<evidence type="ECO:0000256" key="9">
    <source>
        <dbReference type="ARBA" id="ARBA00022840"/>
    </source>
</evidence>
<organism evidence="17 18">
    <name type="scientific">Methylobacillus rhizosphaerae</name>
    <dbReference type="NCBI Taxonomy" id="551994"/>
    <lineage>
        <taxon>Bacteria</taxon>
        <taxon>Pseudomonadati</taxon>
        <taxon>Pseudomonadota</taxon>
        <taxon>Betaproteobacteria</taxon>
        <taxon>Nitrosomonadales</taxon>
        <taxon>Methylophilaceae</taxon>
        <taxon>Methylobacillus</taxon>
    </lineage>
</organism>
<dbReference type="OrthoDB" id="9812123at2"/>
<dbReference type="Gene3D" id="2.40.33.10">
    <property type="entry name" value="PK beta-barrel domain-like"/>
    <property type="match status" value="1"/>
</dbReference>
<dbReference type="InterPro" id="IPR015813">
    <property type="entry name" value="Pyrv/PenolPyrv_kinase-like_dom"/>
</dbReference>
<evidence type="ECO:0000256" key="6">
    <source>
        <dbReference type="ARBA" id="ARBA00022723"/>
    </source>
</evidence>
<dbReference type="InterPro" id="IPR036918">
    <property type="entry name" value="Pyrv_Knase_C_sf"/>
</dbReference>
<dbReference type="GO" id="GO:0000287">
    <property type="term" value="F:magnesium ion binding"/>
    <property type="evidence" value="ECO:0007669"/>
    <property type="project" value="UniProtKB-UniRule"/>
</dbReference>
<dbReference type="InterPro" id="IPR015806">
    <property type="entry name" value="Pyrv_Knase_insert_dom_sf"/>
</dbReference>
<evidence type="ECO:0000259" key="15">
    <source>
        <dbReference type="Pfam" id="PF00224"/>
    </source>
</evidence>
<evidence type="ECO:0000256" key="13">
    <source>
        <dbReference type="NCBIfam" id="TIGR01064"/>
    </source>
</evidence>
<sequence>MALRKTKIVATLGPASSEEAVIERLVDAGMDVVRLNFSHGSAQDHIARAELVRDISRRSGCPVGVLCDLQGPKIRIGKFENDRILLKVGDKFILDAACKLGNQERVGLDYKTLPSEVEPGAVLLLDDGRIVLNVEAVDGGEVHCTVAVGGMLSNNKGINRQGGGLSAPALTLKDQEDIRTAVALEADYIAVSFPRSGEDIALARQLVVEAGGHAAIVAKIERAEAIDALEEIIDAADVIMVARGDLGVEVGDAAVPGLQKRMIRMARMRNKLVITATQMLESMISNPIPTRAEVSDVANAVLDGTDAVMLSGETAVGHYPVEAIQAMHRVCLEAEKEYDSHHLQAPINDEFEFVDEAIAMASVYAAEHLNVKAIAALTRSGSSVTWLSRSNTNVPIYALTTERNTRRKLTLYRGVYPYHIELPSQELGKILYDAEETLLRLGAVQRDDLMMLTFGEPIGNAGGTNTLQIVRVGEHKREQHSR</sequence>
<evidence type="ECO:0000256" key="12">
    <source>
        <dbReference type="ARBA" id="ARBA00023317"/>
    </source>
</evidence>
<dbReference type="AlphaFoldDB" id="A0A238XZ21"/>
<keyword evidence="18" id="KW-1185">Reference proteome</keyword>
<evidence type="ECO:0000256" key="14">
    <source>
        <dbReference type="RuleBase" id="RU000504"/>
    </source>
</evidence>
<dbReference type="Gene3D" id="3.20.20.60">
    <property type="entry name" value="Phosphoenolpyruvate-binding domains"/>
    <property type="match status" value="1"/>
</dbReference>
<evidence type="ECO:0000256" key="3">
    <source>
        <dbReference type="ARBA" id="ARBA00008663"/>
    </source>
</evidence>
<keyword evidence="12 17" id="KW-0670">Pyruvate</keyword>
<protein>
    <recommendedName>
        <fullName evidence="4 13">Pyruvate kinase</fullName>
        <ecNumber evidence="4 13">2.7.1.40</ecNumber>
    </recommendedName>
</protein>
<dbReference type="EC" id="2.7.1.40" evidence="4 13"/>
<evidence type="ECO:0000256" key="7">
    <source>
        <dbReference type="ARBA" id="ARBA00022741"/>
    </source>
</evidence>
<feature type="domain" description="Pyruvate kinase C-terminal" evidence="16">
    <location>
        <begin position="356"/>
        <end position="470"/>
    </location>
</feature>
<dbReference type="Pfam" id="PF00224">
    <property type="entry name" value="PK"/>
    <property type="match status" value="1"/>
</dbReference>
<gene>
    <name evidence="17" type="ORF">SAMN05192560_0324</name>
</gene>
<dbReference type="Proteomes" id="UP000198305">
    <property type="component" value="Unassembled WGS sequence"/>
</dbReference>
<evidence type="ECO:0000313" key="17">
    <source>
        <dbReference type="EMBL" id="SNR64296.1"/>
    </source>
</evidence>
<comment type="similarity">
    <text evidence="3 14">Belongs to the pyruvate kinase family.</text>
</comment>
<dbReference type="PROSITE" id="PS00110">
    <property type="entry name" value="PYRUVATE_KINASE"/>
    <property type="match status" value="1"/>
</dbReference>
<evidence type="ECO:0000256" key="2">
    <source>
        <dbReference type="ARBA" id="ARBA00004997"/>
    </source>
</evidence>
<dbReference type="NCBIfam" id="NF004978">
    <property type="entry name" value="PRK06354.1"/>
    <property type="match status" value="1"/>
</dbReference>
<dbReference type="Gene3D" id="3.40.1380.20">
    <property type="entry name" value="Pyruvate kinase, C-terminal domain"/>
    <property type="match status" value="1"/>
</dbReference>
<dbReference type="GO" id="GO:0030955">
    <property type="term" value="F:potassium ion binding"/>
    <property type="evidence" value="ECO:0007669"/>
    <property type="project" value="UniProtKB-UniRule"/>
</dbReference>
<evidence type="ECO:0000259" key="16">
    <source>
        <dbReference type="Pfam" id="PF02887"/>
    </source>
</evidence>
<comment type="cofactor">
    <cofactor evidence="1">
        <name>K(+)</name>
        <dbReference type="ChEBI" id="CHEBI:29103"/>
    </cofactor>
</comment>
<dbReference type="InterPro" id="IPR011037">
    <property type="entry name" value="Pyrv_Knase-like_insert_dom_sf"/>
</dbReference>
<keyword evidence="9" id="KW-0067">ATP-binding</keyword>
<keyword evidence="5 14" id="KW-0808">Transferase</keyword>
<evidence type="ECO:0000256" key="10">
    <source>
        <dbReference type="ARBA" id="ARBA00022842"/>
    </source>
</evidence>
<evidence type="ECO:0000256" key="5">
    <source>
        <dbReference type="ARBA" id="ARBA00022679"/>
    </source>
</evidence>
<dbReference type="Pfam" id="PF02887">
    <property type="entry name" value="PK_C"/>
    <property type="match status" value="1"/>
</dbReference>
<accession>A0A238XZ21</accession>
<keyword evidence="10 14" id="KW-0460">Magnesium</keyword>
<name>A0A238XZ21_9PROT</name>
<proteinExistence type="inferred from homology"/>
<evidence type="ECO:0000256" key="4">
    <source>
        <dbReference type="ARBA" id="ARBA00012142"/>
    </source>
</evidence>
<dbReference type="RefSeq" id="WP_089374467.1">
    <property type="nucleotide sequence ID" value="NZ_FZOA01000001.1"/>
</dbReference>